<dbReference type="InterPro" id="IPR038590">
    <property type="entry name" value="YaeQ_sf"/>
</dbReference>
<gene>
    <name evidence="1" type="ORF">SAMN04487955_10131</name>
</gene>
<dbReference type="SMART" id="SM01322">
    <property type="entry name" value="YaeQ"/>
    <property type="match status" value="1"/>
</dbReference>
<sequence length="182" mass="20364">MALKATIHKMQLQVADLNRHYYAEHTMTLARHPSESEERMMVRLLAFAHHATETLYFGRGVSTADEPDIWQKDPTGAIELWIQLGQPDEKSIRKACGQARKVVIYSYSGHGALVWWEQVGRKLKELKNLAVVDIDASSVTSLAALSAKNMTLSCTIQDSSTYMASLDESVEIVMETRQSLPA</sequence>
<evidence type="ECO:0000313" key="1">
    <source>
        <dbReference type="EMBL" id="SFU28130.1"/>
    </source>
</evidence>
<dbReference type="OrthoDB" id="5293309at2"/>
<name>A0A1I7EW01_9GAMM</name>
<dbReference type="SUPFAM" id="SSF52980">
    <property type="entry name" value="Restriction endonuclease-like"/>
    <property type="match status" value="1"/>
</dbReference>
<dbReference type="Pfam" id="PF07152">
    <property type="entry name" value="YaeQ"/>
    <property type="match status" value="1"/>
</dbReference>
<dbReference type="InterPro" id="IPR011335">
    <property type="entry name" value="Restrct_endonuc-II-like"/>
</dbReference>
<keyword evidence="2" id="KW-1185">Reference proteome</keyword>
<dbReference type="Proteomes" id="UP000198693">
    <property type="component" value="Unassembled WGS sequence"/>
</dbReference>
<dbReference type="AlphaFoldDB" id="A0A1I7EW01"/>
<organism evidence="1 2">
    <name type="scientific">Halomonas korlensis</name>
    <dbReference type="NCBI Taxonomy" id="463301"/>
    <lineage>
        <taxon>Bacteria</taxon>
        <taxon>Pseudomonadati</taxon>
        <taxon>Pseudomonadota</taxon>
        <taxon>Gammaproteobacteria</taxon>
        <taxon>Oceanospirillales</taxon>
        <taxon>Halomonadaceae</taxon>
        <taxon>Halomonas</taxon>
    </lineage>
</organism>
<reference evidence="2" key="1">
    <citation type="submission" date="2016-10" db="EMBL/GenBank/DDBJ databases">
        <authorList>
            <person name="Varghese N."/>
            <person name="Submissions S."/>
        </authorList>
    </citation>
    <scope>NUCLEOTIDE SEQUENCE [LARGE SCALE GENOMIC DNA]</scope>
    <source>
        <strain evidence="2">CGMCC 1.6981</strain>
    </source>
</reference>
<dbReference type="STRING" id="463301.SAMN04487955_10131"/>
<proteinExistence type="predicted"/>
<dbReference type="EMBL" id="FPBP01000001">
    <property type="protein sequence ID" value="SFU28130.1"/>
    <property type="molecule type" value="Genomic_DNA"/>
</dbReference>
<dbReference type="PANTHER" id="PTHR38784:SF1">
    <property type="entry name" value="SUCROSE PHOSPHORYLASE"/>
    <property type="match status" value="1"/>
</dbReference>
<dbReference type="PANTHER" id="PTHR38784">
    <property type="entry name" value="SUCROSE PHOSPHORYLASE"/>
    <property type="match status" value="1"/>
</dbReference>
<protein>
    <submittedName>
        <fullName evidence="1">Uncharacterized conserved protein YaeQ, suppresses RfaH defect</fullName>
    </submittedName>
</protein>
<evidence type="ECO:0000313" key="2">
    <source>
        <dbReference type="Proteomes" id="UP000198693"/>
    </source>
</evidence>
<dbReference type="InterPro" id="IPR009822">
    <property type="entry name" value="YaeQ"/>
</dbReference>
<dbReference type="CDD" id="cd22368">
    <property type="entry name" value="YaeQ-like"/>
    <property type="match status" value="1"/>
</dbReference>
<accession>A0A1I7EW01</accession>
<dbReference type="Gene3D" id="3.10.640.10">
    <property type="entry name" value="Restriction endonuclease-like alpha-beta roll domain"/>
    <property type="match status" value="1"/>
</dbReference>
<dbReference type="PIRSF" id="PIRSF011484">
    <property type="entry name" value="YaeQ"/>
    <property type="match status" value="1"/>
</dbReference>
<dbReference type="RefSeq" id="WP_089791707.1">
    <property type="nucleotide sequence ID" value="NZ_FPBP01000001.1"/>
</dbReference>